<feature type="compositionally biased region" description="Polar residues" evidence="5">
    <location>
        <begin position="1"/>
        <end position="19"/>
    </location>
</feature>
<proteinExistence type="predicted"/>
<dbReference type="GO" id="GO:0005886">
    <property type="term" value="C:plasma membrane"/>
    <property type="evidence" value="ECO:0007669"/>
    <property type="project" value="TreeGrafter"/>
</dbReference>
<dbReference type="PROSITE" id="PS50850">
    <property type="entry name" value="MFS"/>
    <property type="match status" value="1"/>
</dbReference>
<evidence type="ECO:0000256" key="3">
    <source>
        <dbReference type="ARBA" id="ARBA00022989"/>
    </source>
</evidence>
<organism evidence="8 9">
    <name type="scientific">Antrodiella citrinella</name>
    <dbReference type="NCBI Taxonomy" id="2447956"/>
    <lineage>
        <taxon>Eukaryota</taxon>
        <taxon>Fungi</taxon>
        <taxon>Dikarya</taxon>
        <taxon>Basidiomycota</taxon>
        <taxon>Agaricomycotina</taxon>
        <taxon>Agaricomycetes</taxon>
        <taxon>Polyporales</taxon>
        <taxon>Steccherinaceae</taxon>
        <taxon>Antrodiella</taxon>
    </lineage>
</organism>
<dbReference type="PRINTS" id="PR01036">
    <property type="entry name" value="TCRTETB"/>
</dbReference>
<dbReference type="SUPFAM" id="SSF103473">
    <property type="entry name" value="MFS general substrate transporter"/>
    <property type="match status" value="2"/>
</dbReference>
<accession>A0A4S4N8H5</accession>
<dbReference type="Pfam" id="PF07690">
    <property type="entry name" value="MFS_1"/>
    <property type="match status" value="1"/>
</dbReference>
<comment type="caution">
    <text evidence="8">The sequence shown here is derived from an EMBL/GenBank/DDBJ whole genome shotgun (WGS) entry which is preliminary data.</text>
</comment>
<keyword evidence="2 6" id="KW-0812">Transmembrane</keyword>
<dbReference type="EMBL" id="SGPM01000027">
    <property type="protein sequence ID" value="THH32210.1"/>
    <property type="molecule type" value="Genomic_DNA"/>
</dbReference>
<comment type="subcellular location">
    <subcellularLocation>
        <location evidence="1">Membrane</location>
        <topology evidence="1">Multi-pass membrane protein</topology>
    </subcellularLocation>
</comment>
<feature type="transmembrane region" description="Helical" evidence="6">
    <location>
        <begin position="233"/>
        <end position="254"/>
    </location>
</feature>
<dbReference type="AlphaFoldDB" id="A0A4S4N8H5"/>
<evidence type="ECO:0000256" key="4">
    <source>
        <dbReference type="ARBA" id="ARBA00023136"/>
    </source>
</evidence>
<evidence type="ECO:0000256" key="2">
    <source>
        <dbReference type="ARBA" id="ARBA00022692"/>
    </source>
</evidence>
<dbReference type="InterPro" id="IPR036259">
    <property type="entry name" value="MFS_trans_sf"/>
</dbReference>
<feature type="transmembrane region" description="Helical" evidence="6">
    <location>
        <begin position="197"/>
        <end position="221"/>
    </location>
</feature>
<feature type="transmembrane region" description="Helical" evidence="6">
    <location>
        <begin position="505"/>
        <end position="524"/>
    </location>
</feature>
<feature type="transmembrane region" description="Helical" evidence="6">
    <location>
        <begin position="78"/>
        <end position="97"/>
    </location>
</feature>
<feature type="transmembrane region" description="Helical" evidence="6">
    <location>
        <begin position="171"/>
        <end position="191"/>
    </location>
</feature>
<feature type="transmembrane region" description="Helical" evidence="6">
    <location>
        <begin position="40"/>
        <end position="66"/>
    </location>
</feature>
<name>A0A4S4N8H5_9APHY</name>
<feature type="domain" description="Major facilitator superfamily (MFS) profile" evidence="7">
    <location>
        <begin position="44"/>
        <end position="529"/>
    </location>
</feature>
<protein>
    <recommendedName>
        <fullName evidence="7">Major facilitator superfamily (MFS) profile domain-containing protein</fullName>
    </recommendedName>
</protein>
<keyword evidence="3 6" id="KW-1133">Transmembrane helix</keyword>
<dbReference type="GO" id="GO:0022857">
    <property type="term" value="F:transmembrane transporter activity"/>
    <property type="evidence" value="ECO:0007669"/>
    <property type="project" value="InterPro"/>
</dbReference>
<dbReference type="PANTHER" id="PTHR23501">
    <property type="entry name" value="MAJOR FACILITATOR SUPERFAMILY"/>
    <property type="match status" value="1"/>
</dbReference>
<dbReference type="InterPro" id="IPR011701">
    <property type="entry name" value="MFS"/>
</dbReference>
<evidence type="ECO:0000313" key="8">
    <source>
        <dbReference type="EMBL" id="THH32210.1"/>
    </source>
</evidence>
<evidence type="ECO:0000313" key="9">
    <source>
        <dbReference type="Proteomes" id="UP000308730"/>
    </source>
</evidence>
<gene>
    <name evidence="8" type="ORF">EUX98_g1991</name>
</gene>
<evidence type="ECO:0000259" key="7">
    <source>
        <dbReference type="PROSITE" id="PS50850"/>
    </source>
</evidence>
<reference evidence="8 9" key="1">
    <citation type="submission" date="2019-02" db="EMBL/GenBank/DDBJ databases">
        <title>Genome sequencing of the rare red list fungi Antrodiella citrinella (Flaviporus citrinellus).</title>
        <authorList>
            <person name="Buettner E."/>
            <person name="Kellner H."/>
        </authorList>
    </citation>
    <scope>NUCLEOTIDE SEQUENCE [LARGE SCALE GENOMIC DNA]</scope>
    <source>
        <strain evidence="8 9">DSM 108506</strain>
    </source>
</reference>
<dbReference type="InterPro" id="IPR020846">
    <property type="entry name" value="MFS_dom"/>
</dbReference>
<feature type="transmembrane region" description="Helical" evidence="6">
    <location>
        <begin position="373"/>
        <end position="390"/>
    </location>
</feature>
<feature type="transmembrane region" description="Helical" evidence="6">
    <location>
        <begin position="402"/>
        <end position="423"/>
    </location>
</feature>
<keyword evidence="4 6" id="KW-0472">Membrane</keyword>
<feature type="transmembrane region" description="Helical" evidence="6">
    <location>
        <begin position="344"/>
        <end position="361"/>
    </location>
</feature>
<feature type="region of interest" description="Disordered" evidence="5">
    <location>
        <begin position="1"/>
        <end position="31"/>
    </location>
</feature>
<feature type="transmembrane region" description="Helical" evidence="6">
    <location>
        <begin position="266"/>
        <end position="283"/>
    </location>
</feature>
<evidence type="ECO:0000256" key="6">
    <source>
        <dbReference type="SAM" id="Phobius"/>
    </source>
</evidence>
<evidence type="ECO:0000256" key="5">
    <source>
        <dbReference type="SAM" id="MobiDB-lite"/>
    </source>
</evidence>
<dbReference type="OrthoDB" id="3437016at2759"/>
<keyword evidence="9" id="KW-1185">Reference proteome</keyword>
<feature type="transmembrane region" description="Helical" evidence="6">
    <location>
        <begin position="430"/>
        <end position="454"/>
    </location>
</feature>
<sequence length="558" mass="59481">MSSSNSMEVSHAPESQTPTIKDETTDAEQSPPVSYGKGSVFWFSFTAILVSVLLSALDLTAVATILPTLTEDLNGGDNFTWVGSAYALSSAAVLPLIGGLSDIFGRKPVMLVCIALFCLGSALAGAAQNMNMMIGARTVQGLGGGGISTVSQIIVADLIPLAERGMYQGCIGLVYSFAAGVGPIIGGAFAQNASWRWLFYLNLPISGISFGLVLVFLRVRAPPGTLSEKLAKVDWFGNVIAMAGTTLAIIGLTWGGTRFPWDSAHVLAPLLVGLALLVAFVLYEFYVPKIPTIPFRVLNNSTTFSGYLATFVHGITSISLIYYLPVYFQACLNASPLRSGVDGLPNAFLIAPFSFVCAVWIKKSKHYRIPNAVGWLLSIVGFGLLSLLKADSNTGQWVGYQILVSIGTGLIFGGPMFAILAPLPVTSSAYALAFFQFLRTFANTWGITISSTILQNELKKKLPAEFVALFPEGQEIAYAAIPKIRQLAEPLRSEVQGAFADSLAVVWQVMIGICGLGVLSLLLMKDIPMGMAIDDTYGLDIPEGDDNKEKVVTEIGIV</sequence>
<feature type="transmembrane region" description="Helical" evidence="6">
    <location>
        <begin position="304"/>
        <end position="324"/>
    </location>
</feature>
<dbReference type="PANTHER" id="PTHR23501:SF102">
    <property type="entry name" value="DRUG TRANSPORTER, PUTATIVE (AFU_ORTHOLOGUE AFUA_3G08530)-RELATED"/>
    <property type="match status" value="1"/>
</dbReference>
<dbReference type="Proteomes" id="UP000308730">
    <property type="component" value="Unassembled WGS sequence"/>
</dbReference>
<dbReference type="CDD" id="cd17502">
    <property type="entry name" value="MFS_Azr1_MDR_like"/>
    <property type="match status" value="1"/>
</dbReference>
<evidence type="ECO:0000256" key="1">
    <source>
        <dbReference type="ARBA" id="ARBA00004141"/>
    </source>
</evidence>
<dbReference type="Gene3D" id="1.20.1250.20">
    <property type="entry name" value="MFS general substrate transporter like domains"/>
    <property type="match status" value="1"/>
</dbReference>
<feature type="transmembrane region" description="Helical" evidence="6">
    <location>
        <begin position="109"/>
        <end position="127"/>
    </location>
</feature>
<feature type="transmembrane region" description="Helical" evidence="6">
    <location>
        <begin position="139"/>
        <end position="159"/>
    </location>
</feature>